<dbReference type="Proteomes" id="UP000186336">
    <property type="component" value="Chromosome"/>
</dbReference>
<gene>
    <name evidence="3" type="ORF">BWR18_16840</name>
</gene>
<proteinExistence type="predicted"/>
<keyword evidence="1" id="KW-0732">Signal</keyword>
<dbReference type="GO" id="GO:0016020">
    <property type="term" value="C:membrane"/>
    <property type="evidence" value="ECO:0007669"/>
    <property type="project" value="InterPro"/>
</dbReference>
<dbReference type="SUPFAM" id="SSF56935">
    <property type="entry name" value="Porins"/>
    <property type="match status" value="1"/>
</dbReference>
<dbReference type="InterPro" id="IPR033900">
    <property type="entry name" value="Gram_neg_porin_domain"/>
</dbReference>
<feature type="signal peptide" evidence="1">
    <location>
        <begin position="1"/>
        <end position="24"/>
    </location>
</feature>
<dbReference type="Pfam" id="PF13609">
    <property type="entry name" value="Porin_4"/>
    <property type="match status" value="1"/>
</dbReference>
<dbReference type="Gene3D" id="2.40.160.10">
    <property type="entry name" value="Porin"/>
    <property type="match status" value="1"/>
</dbReference>
<sequence length="370" mass="39887">MTYPRRLIPVFAGLTGLVAVPVAADTVYESPGGATFTPYGHLNFGITSFDDGQDENSQFTDNASSTSRLGFRLSRPFGENELTFRFETSIGFASSDDFSQTSDPDDFDWDQTNLRHVDLIYRTAQFGTFYVGQGSMASDGIGQFDASGTGLAASVAIGDIAGGFELRDTTGALTGIEIGDAFATFDGTRAGRIRYDTPEFNGFTLSLAAGENILSDDNDDEFYDIAFSYEGDIGATEVSAGVGYSVRERPGSEDREDTFASVAVKLPSGFNFSFSAGDRNTAGDYVYAKVGYETDWLDVGSTALSLDYFAGSDAVSDGDDADSFGIAVVQDFDRQNIEAYFGYRDYSYSDTTGAQYQDASSYIIGARWSF</sequence>
<dbReference type="RefSeq" id="WP_076630382.1">
    <property type="nucleotide sequence ID" value="NZ_CP019312.1"/>
</dbReference>
<dbReference type="AlphaFoldDB" id="A0A1P8N125"/>
<keyword evidence="4" id="KW-1185">Reference proteome</keyword>
<protein>
    <recommendedName>
        <fullName evidence="2">Porin domain-containing protein</fullName>
    </recommendedName>
</protein>
<dbReference type="STRING" id="299262.BWR18_16840"/>
<feature type="chain" id="PRO_5012998418" description="Porin domain-containing protein" evidence="1">
    <location>
        <begin position="25"/>
        <end position="370"/>
    </location>
</feature>
<evidence type="ECO:0000313" key="3">
    <source>
        <dbReference type="EMBL" id="APX13958.1"/>
    </source>
</evidence>
<dbReference type="GO" id="GO:0015288">
    <property type="term" value="F:porin activity"/>
    <property type="evidence" value="ECO:0007669"/>
    <property type="project" value="InterPro"/>
</dbReference>
<name>A0A1P8N125_9RHOB</name>
<organism evidence="3 4">
    <name type="scientific">Tateyamaria omphalii</name>
    <dbReference type="NCBI Taxonomy" id="299262"/>
    <lineage>
        <taxon>Bacteria</taxon>
        <taxon>Pseudomonadati</taxon>
        <taxon>Pseudomonadota</taxon>
        <taxon>Alphaproteobacteria</taxon>
        <taxon>Rhodobacterales</taxon>
        <taxon>Roseobacteraceae</taxon>
        <taxon>Tateyamaria</taxon>
    </lineage>
</organism>
<accession>A0A1P8N125</accession>
<dbReference type="KEGG" id="tom:BWR18_16840"/>
<evidence type="ECO:0000313" key="4">
    <source>
        <dbReference type="Proteomes" id="UP000186336"/>
    </source>
</evidence>
<evidence type="ECO:0000259" key="2">
    <source>
        <dbReference type="Pfam" id="PF13609"/>
    </source>
</evidence>
<feature type="domain" description="Porin" evidence="2">
    <location>
        <begin position="17"/>
        <end position="350"/>
    </location>
</feature>
<evidence type="ECO:0000256" key="1">
    <source>
        <dbReference type="SAM" id="SignalP"/>
    </source>
</evidence>
<reference evidence="3 4" key="1">
    <citation type="submission" date="2017-01" db="EMBL/GenBank/DDBJ databases">
        <title>Complete genome of Tateyamaria omphalii DOK1-4 isolated from seawater in Dokdo.</title>
        <authorList>
            <person name="Kim J.H."/>
            <person name="Chi W.-J."/>
        </authorList>
    </citation>
    <scope>NUCLEOTIDE SEQUENCE [LARGE SCALE GENOMIC DNA]</scope>
    <source>
        <strain evidence="3 4">DOK1-4</strain>
    </source>
</reference>
<dbReference type="EMBL" id="CP019312">
    <property type="protein sequence ID" value="APX13958.1"/>
    <property type="molecule type" value="Genomic_DNA"/>
</dbReference>
<dbReference type="InterPro" id="IPR023614">
    <property type="entry name" value="Porin_dom_sf"/>
</dbReference>